<evidence type="ECO:0000313" key="2">
    <source>
        <dbReference type="EMBL" id="CCC96834.1"/>
    </source>
</evidence>
<gene>
    <name evidence="2" type="ORF">AZOBR_40003</name>
</gene>
<dbReference type="Proteomes" id="UP000007319">
    <property type="component" value="Chromosome"/>
</dbReference>
<evidence type="ECO:0000256" key="1">
    <source>
        <dbReference type="SAM" id="MobiDB-lite"/>
    </source>
</evidence>
<accession>A0A9P1NL87</accession>
<feature type="region of interest" description="Disordered" evidence="1">
    <location>
        <begin position="1"/>
        <end position="48"/>
    </location>
</feature>
<dbReference type="AlphaFoldDB" id="A0A9P1NL87"/>
<dbReference type="EMBL" id="HE577327">
    <property type="protein sequence ID" value="CCC96834.1"/>
    <property type="molecule type" value="Genomic_DNA"/>
</dbReference>
<organism evidence="2 3">
    <name type="scientific">Azospirillum baldaniorum</name>
    <dbReference type="NCBI Taxonomy" id="1064539"/>
    <lineage>
        <taxon>Bacteria</taxon>
        <taxon>Pseudomonadati</taxon>
        <taxon>Pseudomonadota</taxon>
        <taxon>Alphaproteobacteria</taxon>
        <taxon>Rhodospirillales</taxon>
        <taxon>Azospirillaceae</taxon>
        <taxon>Azospirillum</taxon>
    </lineage>
</organism>
<reference evidence="2 3" key="1">
    <citation type="journal article" date="2011" name="PLoS Genet.">
        <title>Azospirillum genomes reveal transition of bacteria from aquatic to terrestrial environments.</title>
        <authorList>
            <person name="Wisniewski-Dye F."/>
            <person name="Borziak K."/>
            <person name="Khalsa-Moyers G."/>
            <person name="Alexandre G."/>
            <person name="Sukharnikov L.O."/>
            <person name="Wuichet K."/>
            <person name="Hurst G.B."/>
            <person name="McDonald W.H."/>
            <person name="Robertson J.S."/>
            <person name="Barbe V."/>
            <person name="Calteau A."/>
            <person name="Rouy Z."/>
            <person name="Mangenot S."/>
            <person name="Prigent-Combaret C."/>
            <person name="Normand P."/>
            <person name="Boyer M."/>
            <person name="Siguier P."/>
            <person name="Dessaux Y."/>
            <person name="Elmerich C."/>
            <person name="Condemine G."/>
            <person name="Krishnen G."/>
            <person name="Kennedy I."/>
            <person name="Paterson A.H."/>
            <person name="Gonzalez V."/>
            <person name="Mavingui P."/>
            <person name="Zhulin I.B."/>
        </authorList>
    </citation>
    <scope>NUCLEOTIDE SEQUENCE [LARGE SCALE GENOMIC DNA]</scope>
    <source>
        <strain evidence="2 3">Sp245</strain>
    </source>
</reference>
<keyword evidence="3" id="KW-1185">Reference proteome</keyword>
<protein>
    <submittedName>
        <fullName evidence="2">Uncharacterized protein</fullName>
    </submittedName>
</protein>
<proteinExistence type="predicted"/>
<evidence type="ECO:0000313" key="3">
    <source>
        <dbReference type="Proteomes" id="UP000007319"/>
    </source>
</evidence>
<name>A0A9P1NL87_9PROT</name>
<dbReference type="KEGG" id="abs:AZOBR_40003"/>
<sequence length="364" mass="39834">MELRIMADSVNTTPLPGAGRRKSAGALVPTKPADLPPLTPDQLNDQDGEPRVLDLTIAERLGMADRHKIRSLIVKNRAELESYGPLVEVDGVSARQAETYGEVRDTVSQTSDKGGRPGKAYYLNEGQALVICALSRTPQAALVRRQIIEVFLAYRRGVLPVAEEQQQTIAHLAAELADLRQRVALIGAAPHIRAIFKGGFLPGSTALTVQDISMEWDEPRISDQRLAVQLGLPDMHTVRKLIRSHRSLLAGLGRIVNVPQAKETVGKGDAPGVFWLTELQSLAVCGLVSGNVASANCGRGTADVRFSLSWTRTGVRSPVAKPSFHGTRLFFVRFELYSNIGAEKVRHLLRHQITQSQTRSLRPR</sequence>